<accession>A0A1G2DAG3</accession>
<proteinExistence type="predicted"/>
<comment type="caution">
    <text evidence="1">The sequence shown here is derived from an EMBL/GenBank/DDBJ whole genome shotgun (WGS) entry which is preliminary data.</text>
</comment>
<name>A0A1G2DAG3_9BACT</name>
<evidence type="ECO:0000313" key="1">
    <source>
        <dbReference type="EMBL" id="OGZ10617.1"/>
    </source>
</evidence>
<gene>
    <name evidence="1" type="ORF">A3C93_02890</name>
</gene>
<reference evidence="1 2" key="1">
    <citation type="journal article" date="2016" name="Nat. Commun.">
        <title>Thousands of microbial genomes shed light on interconnected biogeochemical processes in an aquifer system.</title>
        <authorList>
            <person name="Anantharaman K."/>
            <person name="Brown C.T."/>
            <person name="Hug L.A."/>
            <person name="Sharon I."/>
            <person name="Castelle C.J."/>
            <person name="Probst A.J."/>
            <person name="Thomas B.C."/>
            <person name="Singh A."/>
            <person name="Wilkins M.J."/>
            <person name="Karaoz U."/>
            <person name="Brodie E.L."/>
            <person name="Williams K.H."/>
            <person name="Hubbard S.S."/>
            <person name="Banfield J.F."/>
        </authorList>
    </citation>
    <scope>NUCLEOTIDE SEQUENCE [LARGE SCALE GENOMIC DNA]</scope>
</reference>
<sequence>MAKFIVILSLIVAATVLFYFQNDLRAGLKNLDTPITPSAETVSIRHSFKDGIHLYAGAIRLPHSCYGVTVDARRDPENPSKVLVTLKTRDGMTDDDLRLCFKLPTSYPFETLADAPLGAELVLLVDDKEIPTRILETPWHDPRGTILNLEKI</sequence>
<dbReference type="AlphaFoldDB" id="A0A1G2DAG3"/>
<protein>
    <submittedName>
        <fullName evidence="1">Uncharacterized protein</fullName>
    </submittedName>
</protein>
<dbReference type="Proteomes" id="UP000178636">
    <property type="component" value="Unassembled WGS sequence"/>
</dbReference>
<evidence type="ECO:0000313" key="2">
    <source>
        <dbReference type="Proteomes" id="UP000178636"/>
    </source>
</evidence>
<dbReference type="STRING" id="1798664.A3C93_02890"/>
<dbReference type="EMBL" id="MHLO01000049">
    <property type="protein sequence ID" value="OGZ10617.1"/>
    <property type="molecule type" value="Genomic_DNA"/>
</dbReference>
<organism evidence="1 2">
    <name type="scientific">Candidatus Lloydbacteria bacterium RIFCSPHIGHO2_02_FULL_54_17</name>
    <dbReference type="NCBI Taxonomy" id="1798664"/>
    <lineage>
        <taxon>Bacteria</taxon>
        <taxon>Candidatus Lloydiibacteriota</taxon>
    </lineage>
</organism>